<comment type="subcellular location">
    <subcellularLocation>
        <location evidence="1">Cell projection</location>
        <location evidence="1">Cilium</location>
    </subcellularLocation>
    <subcellularLocation>
        <location evidence="3">Cytoplasm</location>
    </subcellularLocation>
    <subcellularLocation>
        <location evidence="2">Membrane</location>
        <topology evidence="2">Multi-pass membrane protein</topology>
    </subcellularLocation>
</comment>
<keyword evidence="8" id="KW-0969">Cilium</keyword>
<dbReference type="InterPro" id="IPR013783">
    <property type="entry name" value="Ig-like_fold"/>
</dbReference>
<dbReference type="GO" id="GO:0015095">
    <property type="term" value="F:magnesium ion transmembrane transporter activity"/>
    <property type="evidence" value="ECO:0007669"/>
    <property type="project" value="InterPro"/>
</dbReference>
<dbReference type="Proteomes" id="UP000504611">
    <property type="component" value="Unplaced"/>
</dbReference>
<dbReference type="InterPro" id="IPR053879">
    <property type="entry name" value="HYDIN_VesB_CFA65-like_Ig"/>
</dbReference>
<dbReference type="KEGG" id="ncc:104951381"/>
<evidence type="ECO:0000256" key="3">
    <source>
        <dbReference type="ARBA" id="ARBA00004496"/>
    </source>
</evidence>
<feature type="transmembrane region" description="Helical" evidence="11">
    <location>
        <begin position="114"/>
        <end position="133"/>
    </location>
</feature>
<dbReference type="PANTHER" id="PTHR23053:SF0">
    <property type="entry name" value="HYDROCEPHALUS-INDUCING PROTEIN HOMOLOG"/>
    <property type="match status" value="1"/>
</dbReference>
<feature type="domain" description="HYDIN/VesB/CFA65-like Ig-like" evidence="12">
    <location>
        <begin position="453"/>
        <end position="553"/>
    </location>
</feature>
<dbReference type="RefSeq" id="XP_010776330.1">
    <property type="nucleotide sequence ID" value="XM_010778028.1"/>
</dbReference>
<dbReference type="Pfam" id="PF05653">
    <property type="entry name" value="Mg_trans_NIPA"/>
    <property type="match status" value="1"/>
</dbReference>
<keyword evidence="10" id="KW-0966">Cell projection</keyword>
<feature type="domain" description="HYDIN/VesB/CFA65-like Ig-like" evidence="12">
    <location>
        <begin position="799"/>
        <end position="895"/>
    </location>
</feature>
<evidence type="ECO:0000313" key="13">
    <source>
        <dbReference type="Proteomes" id="UP000504611"/>
    </source>
</evidence>
<keyword evidence="6 11" id="KW-0812">Transmembrane</keyword>
<evidence type="ECO:0000256" key="9">
    <source>
        <dbReference type="ARBA" id="ARBA00023136"/>
    </source>
</evidence>
<dbReference type="InterPro" id="IPR033305">
    <property type="entry name" value="Hydin-like"/>
</dbReference>
<dbReference type="OrthoDB" id="442692at2759"/>
<dbReference type="InterPro" id="IPR037185">
    <property type="entry name" value="EmrE-like"/>
</dbReference>
<proteinExistence type="inferred from homology"/>
<dbReference type="CTD" id="57185"/>
<feature type="transmembrane region" description="Helical" evidence="11">
    <location>
        <begin position="15"/>
        <end position="35"/>
    </location>
</feature>
<evidence type="ECO:0000256" key="11">
    <source>
        <dbReference type="SAM" id="Phobius"/>
    </source>
</evidence>
<dbReference type="Gene3D" id="2.60.40.10">
    <property type="entry name" value="Immunoglobulins"/>
    <property type="match status" value="5"/>
</dbReference>
<dbReference type="GO" id="GO:0016020">
    <property type="term" value="C:membrane"/>
    <property type="evidence" value="ECO:0007669"/>
    <property type="project" value="UniProtKB-SubCell"/>
</dbReference>
<dbReference type="GO" id="GO:0003341">
    <property type="term" value="P:cilium movement"/>
    <property type="evidence" value="ECO:0007669"/>
    <property type="project" value="TreeGrafter"/>
</dbReference>
<feature type="transmembrane region" description="Helical" evidence="11">
    <location>
        <begin position="182"/>
        <end position="200"/>
    </location>
</feature>
<dbReference type="AlphaFoldDB" id="A0A6I9NNS1"/>
<gene>
    <name evidence="14" type="primary">nipal3</name>
</gene>
<organism evidence="13 14">
    <name type="scientific">Notothenia coriiceps</name>
    <name type="common">black rockcod</name>
    <dbReference type="NCBI Taxonomy" id="8208"/>
    <lineage>
        <taxon>Eukaryota</taxon>
        <taxon>Metazoa</taxon>
        <taxon>Chordata</taxon>
        <taxon>Craniata</taxon>
        <taxon>Vertebrata</taxon>
        <taxon>Euteleostomi</taxon>
        <taxon>Actinopterygii</taxon>
        <taxon>Neopterygii</taxon>
        <taxon>Teleostei</taxon>
        <taxon>Neoteleostei</taxon>
        <taxon>Acanthomorphata</taxon>
        <taxon>Eupercaria</taxon>
        <taxon>Perciformes</taxon>
        <taxon>Notothenioidei</taxon>
        <taxon>Nototheniidae</taxon>
        <taxon>Notothenia</taxon>
    </lineage>
</organism>
<keyword evidence="13" id="KW-1185">Reference proteome</keyword>
<keyword evidence="5" id="KW-0963">Cytoplasm</keyword>
<evidence type="ECO:0000256" key="10">
    <source>
        <dbReference type="ARBA" id="ARBA00023273"/>
    </source>
</evidence>
<protein>
    <submittedName>
        <fullName evidence="14">NIPA-like protein 3</fullName>
    </submittedName>
</protein>
<dbReference type="Pfam" id="PF22544">
    <property type="entry name" value="HYDIN_VesB_CFA65-like_Ig"/>
    <property type="match status" value="2"/>
</dbReference>
<evidence type="ECO:0000313" key="14">
    <source>
        <dbReference type="RefSeq" id="XP_010776330.1"/>
    </source>
</evidence>
<evidence type="ECO:0000256" key="1">
    <source>
        <dbReference type="ARBA" id="ARBA00004138"/>
    </source>
</evidence>
<keyword evidence="7 11" id="KW-1133">Transmembrane helix</keyword>
<evidence type="ECO:0000259" key="12">
    <source>
        <dbReference type="Pfam" id="PF22544"/>
    </source>
</evidence>
<dbReference type="GO" id="GO:0005930">
    <property type="term" value="C:axoneme"/>
    <property type="evidence" value="ECO:0007669"/>
    <property type="project" value="TreeGrafter"/>
</dbReference>
<dbReference type="PANTHER" id="PTHR23053">
    <property type="entry name" value="DLEC1 DELETED IN LUNG AND ESOPHAGEAL CANCER 1"/>
    <property type="match status" value="1"/>
</dbReference>
<sequence>MDMSSAYGGSYTDNLIGTLLAIFGNVLVSISLSIQKYSHVTLAGTKDLRSFYRTKTWWCGFVLTCLGEGANFISYAFAPLALVAPLNAVSVLTSSILGLIFLREKSKPKDFAKRYGLSFLGCLLTIGGTYLFVAFGPNSHEKLKAENIVNHLVGWPVLLYLLLEIITFCLLLYFYKQRNANSLVIILMLVALLGSVTVITVKAVSGMLVLTFEGTMQLDYPIFSVMFVCMVASVVFQARVKFLILCQESVSLTILQSDHQSPRQLNKPAYQSTCEDVHIFLYGACEELDIHLECESVLVNQTYISLANVCKVSLTYKSEIPLKYCWTTWPSLQEETLSFLRESSSLQQEEEEERKRWLVQCESDPTAIYRLPQLSKALQERRSQLVEDQRLVLSHSCLTLEPAEGEIWPKTPAQFNIIFKPDEAKLYQQTIYCHVTGREARLPLTIKAQGLGPNLQLTYNRMDMKNVDIGGKDCYEVEMYNKGVIDAPFRMSNPDTTFGRCFSFSPEEGVVSSGAWQIVQVTFQSCILGTFSEDLLLTVTGQPQPLTVTFRGCVVAPALDFNVSEINFGDVAFGFPQTLAFTLYNTSFVPLNFSLRVLGDGRGSPSVTSLKQAVEVSRINWECGADRGLRAQPVEFTVMPAAGSMRSLSDVTIKVTLCSNTVKTYRLALVVDVEGVGEEIGTLPIYARCCVPDIVVETPVLDFERCFLDHPYEQRVRLTNSSPLLACYGMLDQEHEESPSLLFGSDTPRGLILPRTSEELPVVLLAKAVGRQQHTLRIAVFGSSQPPLEVVLSCVGQGPKVHVETPKLDFGRIPVLTDITRVLHLSNESPIPAHFTARMWDRGSFGRVEPSEGEVPPESQLELRVVAHLKDTQDFKATLEISIRDSQTHTVHLSATGTGTTIVSDKTFAPALDLGAYFSHESCQYHFKLTNHGKRVQRMYWRIDSFLPSAKTQKGVNPSDRTVLPPISAPRKKDILGRGSSLPSSREKPVFSLTPLRAELFPGHSVDMVLTGSSDSPKLVREHLVCHGIVGNQGTKELIMSVDVTCHFVAPMLSISSKQLKFYIEKVPGQSLTPLFEKLILENVSSLPLHMELSLVEPFSLREASGAHIRATTKSMVLGNGRKAELWVCFDPSSCRDRVSQVMDEVTVMHFHSVEISGNTLWAKAISQPEQTSSLSHGHSSVMIAKTHHPGRVMSPPVMS</sequence>
<name>A0A6I9NNS1_9TELE</name>
<evidence type="ECO:0000256" key="5">
    <source>
        <dbReference type="ARBA" id="ARBA00022490"/>
    </source>
</evidence>
<dbReference type="InterPro" id="IPR008521">
    <property type="entry name" value="Mg_trans_NIPA"/>
</dbReference>
<dbReference type="SUPFAM" id="SSF103481">
    <property type="entry name" value="Multidrug resistance efflux transporter EmrE"/>
    <property type="match status" value="1"/>
</dbReference>
<evidence type="ECO:0000256" key="7">
    <source>
        <dbReference type="ARBA" id="ARBA00022989"/>
    </source>
</evidence>
<keyword evidence="9 11" id="KW-0472">Membrane</keyword>
<evidence type="ECO:0000256" key="6">
    <source>
        <dbReference type="ARBA" id="ARBA00022692"/>
    </source>
</evidence>
<evidence type="ECO:0000256" key="2">
    <source>
        <dbReference type="ARBA" id="ARBA00004141"/>
    </source>
</evidence>
<reference evidence="14" key="1">
    <citation type="submission" date="2025-08" db="UniProtKB">
        <authorList>
            <consortium name="RefSeq"/>
        </authorList>
    </citation>
    <scope>IDENTIFICATION</scope>
    <source>
        <tissue evidence="14">Muscle</tissue>
    </source>
</reference>
<accession>A0A6I9NNS1</accession>
<evidence type="ECO:0000256" key="4">
    <source>
        <dbReference type="ARBA" id="ARBA00007230"/>
    </source>
</evidence>
<comment type="similarity">
    <text evidence="4">Belongs to the NIPA family.</text>
</comment>
<evidence type="ECO:0000256" key="8">
    <source>
        <dbReference type="ARBA" id="ARBA00023069"/>
    </source>
</evidence>
<feature type="transmembrane region" description="Helical" evidence="11">
    <location>
        <begin position="153"/>
        <end position="175"/>
    </location>
</feature>
<dbReference type="GO" id="GO:1904158">
    <property type="term" value="P:axonemal central apparatus assembly"/>
    <property type="evidence" value="ECO:0007669"/>
    <property type="project" value="TreeGrafter"/>
</dbReference>
<feature type="transmembrane region" description="Helical" evidence="11">
    <location>
        <begin position="56"/>
        <end position="78"/>
    </location>
</feature>
<feature type="transmembrane region" description="Helical" evidence="11">
    <location>
        <begin position="84"/>
        <end position="102"/>
    </location>
</feature>